<comment type="caution">
    <text evidence="2">The sequence shown here is derived from an EMBL/GenBank/DDBJ whole genome shotgun (WGS) entry which is preliminary data.</text>
</comment>
<organism evidence="2 3">
    <name type="scientific">Naegleria lovaniensis</name>
    <name type="common">Amoeba</name>
    <dbReference type="NCBI Taxonomy" id="51637"/>
    <lineage>
        <taxon>Eukaryota</taxon>
        <taxon>Discoba</taxon>
        <taxon>Heterolobosea</taxon>
        <taxon>Tetramitia</taxon>
        <taxon>Eutetramitia</taxon>
        <taxon>Vahlkampfiidae</taxon>
        <taxon>Naegleria</taxon>
    </lineage>
</organism>
<dbReference type="GeneID" id="68097598"/>
<evidence type="ECO:0000313" key="2">
    <source>
        <dbReference type="EMBL" id="KAG2382563.1"/>
    </source>
</evidence>
<gene>
    <name evidence="2" type="ORF">C9374_005143</name>
</gene>
<keyword evidence="1" id="KW-0812">Transmembrane</keyword>
<protein>
    <submittedName>
        <fullName evidence="2">Uncharacterized protein</fullName>
    </submittedName>
</protein>
<dbReference type="Proteomes" id="UP000816034">
    <property type="component" value="Unassembled WGS sequence"/>
</dbReference>
<dbReference type="RefSeq" id="XP_044548242.1">
    <property type="nucleotide sequence ID" value="XM_044694861.1"/>
</dbReference>
<keyword evidence="3" id="KW-1185">Reference proteome</keyword>
<reference evidence="2 3" key="1">
    <citation type="journal article" date="2018" name="BMC Genomics">
        <title>The genome of Naegleria lovaniensis, the basis for a comparative approach to unravel pathogenicity factors of the human pathogenic amoeba N. fowleri.</title>
        <authorList>
            <person name="Liechti N."/>
            <person name="Schurch N."/>
            <person name="Bruggmann R."/>
            <person name="Wittwer M."/>
        </authorList>
    </citation>
    <scope>NUCLEOTIDE SEQUENCE [LARGE SCALE GENOMIC DNA]</scope>
    <source>
        <strain evidence="2 3">ATCC 30569</strain>
    </source>
</reference>
<proteinExistence type="predicted"/>
<accession>A0AA88KK49</accession>
<name>A0AA88KK49_NAELO</name>
<evidence type="ECO:0000313" key="3">
    <source>
        <dbReference type="Proteomes" id="UP000816034"/>
    </source>
</evidence>
<keyword evidence="1" id="KW-1133">Transmembrane helix</keyword>
<keyword evidence="1" id="KW-0472">Membrane</keyword>
<dbReference type="EMBL" id="PYSW02000023">
    <property type="protein sequence ID" value="KAG2382563.1"/>
    <property type="molecule type" value="Genomic_DNA"/>
</dbReference>
<evidence type="ECO:0000256" key="1">
    <source>
        <dbReference type="SAM" id="Phobius"/>
    </source>
</evidence>
<sequence length="137" mass="16609">MSEQPFLSKLYDRLYLLSTGQSRDGKIKLRPPTTTPWFYFVVGGFYLFLVGMTIEFFENRYIARHYDDRIIQRKRREGLFLLSILKHDEKTGLFIPPMDEKYVDVERWPTSFEQTYTKQQRKQMFEEYLKAKEALEK</sequence>
<dbReference type="AlphaFoldDB" id="A0AA88KK49"/>
<feature type="transmembrane region" description="Helical" evidence="1">
    <location>
        <begin position="37"/>
        <end position="57"/>
    </location>
</feature>